<keyword evidence="2" id="KW-0472">Membrane</keyword>
<evidence type="ECO:0000313" key="5">
    <source>
        <dbReference type="Proteomes" id="UP000199220"/>
    </source>
</evidence>
<feature type="domain" description="Low molecular weight protein antigen 6 PH" evidence="3">
    <location>
        <begin position="60"/>
        <end position="126"/>
    </location>
</feature>
<keyword evidence="2" id="KW-1133">Transmembrane helix</keyword>
<dbReference type="OrthoDB" id="5148800at2"/>
<feature type="transmembrane region" description="Helical" evidence="2">
    <location>
        <begin position="181"/>
        <end position="201"/>
    </location>
</feature>
<proteinExistence type="predicted"/>
<keyword evidence="5" id="KW-1185">Reference proteome</keyword>
<keyword evidence="2" id="KW-0812">Transmembrane</keyword>
<dbReference type="InterPro" id="IPR019692">
    <property type="entry name" value="CFP-6_PH"/>
</dbReference>
<reference evidence="5" key="1">
    <citation type="submission" date="2016-10" db="EMBL/GenBank/DDBJ databases">
        <authorList>
            <person name="Varghese N."/>
            <person name="Submissions S."/>
        </authorList>
    </citation>
    <scope>NUCLEOTIDE SEQUENCE [LARGE SCALE GENOMIC DNA]</scope>
    <source>
        <strain evidence="5">DSM 21368</strain>
    </source>
</reference>
<dbReference type="Proteomes" id="UP000199220">
    <property type="component" value="Unassembled WGS sequence"/>
</dbReference>
<dbReference type="AlphaFoldDB" id="A0A1H5N6H4"/>
<sequence length="202" mass="21327">MGETLVFRSPMARPLVVIVAAVCLVALGYFIWIGGPAELWRSGPTAALVIVVMWALFWVPGAEVSDGGITVVNVLRTVHVPWPEFTEAEARWSLQVRAGDVTVSSWGVPASSGTGTRLASRGRARRASAEERAATETPRRLTGRGNAEAAALAIGERRSALADAGHLTGARRGTLPVTTTWHRPVIVALIAASVLTAASWLG</sequence>
<evidence type="ECO:0000256" key="2">
    <source>
        <dbReference type="SAM" id="Phobius"/>
    </source>
</evidence>
<gene>
    <name evidence="4" type="ORF">SAMN04488554_4001</name>
</gene>
<accession>A0A1H5N6H4</accession>
<dbReference type="STRING" id="648782.SAMN04488554_4001"/>
<evidence type="ECO:0000256" key="1">
    <source>
        <dbReference type="SAM" id="MobiDB-lite"/>
    </source>
</evidence>
<dbReference type="Pfam" id="PF10756">
    <property type="entry name" value="bPH_6"/>
    <property type="match status" value="1"/>
</dbReference>
<protein>
    <submittedName>
        <fullName evidence="4">PH domain-containing protein</fullName>
    </submittedName>
</protein>
<name>A0A1H5N6H4_9MICO</name>
<organism evidence="4 5">
    <name type="scientific">Ruania alba</name>
    <dbReference type="NCBI Taxonomy" id="648782"/>
    <lineage>
        <taxon>Bacteria</taxon>
        <taxon>Bacillati</taxon>
        <taxon>Actinomycetota</taxon>
        <taxon>Actinomycetes</taxon>
        <taxon>Micrococcales</taxon>
        <taxon>Ruaniaceae</taxon>
        <taxon>Ruania</taxon>
    </lineage>
</organism>
<feature type="transmembrane region" description="Helical" evidence="2">
    <location>
        <begin position="12"/>
        <end position="33"/>
    </location>
</feature>
<evidence type="ECO:0000259" key="3">
    <source>
        <dbReference type="Pfam" id="PF10756"/>
    </source>
</evidence>
<evidence type="ECO:0000313" key="4">
    <source>
        <dbReference type="EMBL" id="SEE97229.1"/>
    </source>
</evidence>
<dbReference type="EMBL" id="FNTX01000002">
    <property type="protein sequence ID" value="SEE97229.1"/>
    <property type="molecule type" value="Genomic_DNA"/>
</dbReference>
<feature type="region of interest" description="Disordered" evidence="1">
    <location>
        <begin position="110"/>
        <end position="146"/>
    </location>
</feature>
<feature type="compositionally biased region" description="Basic and acidic residues" evidence="1">
    <location>
        <begin position="127"/>
        <end position="139"/>
    </location>
</feature>
<feature type="transmembrane region" description="Helical" evidence="2">
    <location>
        <begin position="39"/>
        <end position="59"/>
    </location>
</feature>
<dbReference type="RefSeq" id="WP_089775005.1">
    <property type="nucleotide sequence ID" value="NZ_FNTX01000002.1"/>
</dbReference>